<dbReference type="RefSeq" id="WP_310136852.1">
    <property type="nucleotide sequence ID" value="NZ_JAVDTR010000002.1"/>
</dbReference>
<evidence type="ECO:0000313" key="1">
    <source>
        <dbReference type="EMBL" id="MDR6722468.1"/>
    </source>
</evidence>
<gene>
    <name evidence="1" type="ORF">J2W91_000916</name>
</gene>
<accession>A0AAP5GXM7</accession>
<protein>
    <submittedName>
        <fullName evidence="1">Uncharacterized protein</fullName>
    </submittedName>
</protein>
<name>A0AAP5GXM7_PAEAM</name>
<evidence type="ECO:0000313" key="2">
    <source>
        <dbReference type="Proteomes" id="UP001254832"/>
    </source>
</evidence>
<comment type="caution">
    <text evidence="1">The sequence shown here is derived from an EMBL/GenBank/DDBJ whole genome shotgun (WGS) entry which is preliminary data.</text>
</comment>
<sequence length="333" mass="37305">MERNATQRILLQRITLITLTVLSCAALSTFWSIASAEDRSTPPIAPMPLAHLEDSTALQHDKLAPIAIQQFAHQHALALGSVDGEFNWKKAELSFTPLGPGTHSWLVQATFEEKLIGYMIITATDQGQLKLSEYGLGEQSPYDRELLSHALERQHLSLTMIHADGGELGLRYALPLLAYWKVERPNQEALYIDGTNGDLLPSETLRQIETTSKPMVMIDTYASAISSWFVDSVHMRPTFNPMDNLLWITSKPVKLTRVQDWTRLHKELGIVYSANDLNIFYGGPLPISGYQLWHNKAQSQSVFYVAIGGHTSTQRFVPLDTLLEDGQFYVANP</sequence>
<reference evidence="1" key="1">
    <citation type="submission" date="2023-07" db="EMBL/GenBank/DDBJ databases">
        <title>Sorghum-associated microbial communities from plants grown in Nebraska, USA.</title>
        <authorList>
            <person name="Schachtman D."/>
        </authorList>
    </citation>
    <scope>NUCLEOTIDE SEQUENCE</scope>
    <source>
        <strain evidence="1">BE80</strain>
    </source>
</reference>
<organism evidence="1 2">
    <name type="scientific">Paenibacillus amylolyticus</name>
    <dbReference type="NCBI Taxonomy" id="1451"/>
    <lineage>
        <taxon>Bacteria</taxon>
        <taxon>Bacillati</taxon>
        <taxon>Bacillota</taxon>
        <taxon>Bacilli</taxon>
        <taxon>Bacillales</taxon>
        <taxon>Paenibacillaceae</taxon>
        <taxon>Paenibacillus</taxon>
    </lineage>
</organism>
<dbReference type="AlphaFoldDB" id="A0AAP5GXM7"/>
<proteinExistence type="predicted"/>
<dbReference type="EMBL" id="JAVDTR010000002">
    <property type="protein sequence ID" value="MDR6722468.1"/>
    <property type="molecule type" value="Genomic_DNA"/>
</dbReference>
<dbReference type="Proteomes" id="UP001254832">
    <property type="component" value="Unassembled WGS sequence"/>
</dbReference>
<dbReference type="PROSITE" id="PS51257">
    <property type="entry name" value="PROKAR_LIPOPROTEIN"/>
    <property type="match status" value="1"/>
</dbReference>